<evidence type="ECO:0000256" key="1">
    <source>
        <dbReference type="ARBA" id="ARBA00000707"/>
    </source>
</evidence>
<dbReference type="GO" id="GO:0070628">
    <property type="term" value="F:proteasome binding"/>
    <property type="evidence" value="ECO:0007669"/>
    <property type="project" value="TreeGrafter"/>
</dbReference>
<dbReference type="AlphaFoldDB" id="A0A6A6U280"/>
<dbReference type="Gene3D" id="3.90.70.10">
    <property type="entry name" value="Cysteine proteinases"/>
    <property type="match status" value="1"/>
</dbReference>
<protein>
    <recommendedName>
        <fullName evidence="6">Ubiquitin carboxyl-terminal hydrolase</fullName>
        <ecNumber evidence="6">3.4.19.12</ecNumber>
    </recommendedName>
</protein>
<dbReference type="InterPro" id="IPR001394">
    <property type="entry name" value="Peptidase_C19_UCH"/>
</dbReference>
<keyword evidence="4 6" id="KW-0378">Hydrolase</keyword>
<dbReference type="PROSITE" id="PS50053">
    <property type="entry name" value="UBIQUITIN_2"/>
    <property type="match status" value="1"/>
</dbReference>
<dbReference type="InterPro" id="IPR000626">
    <property type="entry name" value="Ubiquitin-like_dom"/>
</dbReference>
<dbReference type="PROSITE" id="PS00973">
    <property type="entry name" value="USP_2"/>
    <property type="match status" value="1"/>
</dbReference>
<evidence type="ECO:0000256" key="6">
    <source>
        <dbReference type="RuleBase" id="RU366025"/>
    </source>
</evidence>
<dbReference type="Pfam" id="PF00443">
    <property type="entry name" value="UCH"/>
    <property type="match status" value="1"/>
</dbReference>
<dbReference type="Pfam" id="PF00240">
    <property type="entry name" value="ubiquitin"/>
    <property type="match status" value="1"/>
</dbReference>
<comment type="similarity">
    <text evidence="6">Belongs to the peptidase C19 family.</text>
</comment>
<keyword evidence="3 6" id="KW-0833">Ubl conjugation pathway</keyword>
<dbReference type="CDD" id="cd02657">
    <property type="entry name" value="Peptidase_C19A"/>
    <property type="match status" value="1"/>
</dbReference>
<dbReference type="EC" id="3.4.19.12" evidence="6"/>
<accession>A0A6A6U280</accession>
<evidence type="ECO:0000256" key="2">
    <source>
        <dbReference type="ARBA" id="ARBA00022670"/>
    </source>
</evidence>
<feature type="compositionally biased region" description="Basic and acidic residues" evidence="7">
    <location>
        <begin position="383"/>
        <end position="394"/>
    </location>
</feature>
<reference evidence="10" key="1">
    <citation type="journal article" date="2020" name="Stud. Mycol.">
        <title>101 Dothideomycetes genomes: a test case for predicting lifestyles and emergence of pathogens.</title>
        <authorList>
            <person name="Haridas S."/>
            <person name="Albert R."/>
            <person name="Binder M."/>
            <person name="Bloem J."/>
            <person name="Labutti K."/>
            <person name="Salamov A."/>
            <person name="Andreopoulos B."/>
            <person name="Baker S."/>
            <person name="Barry K."/>
            <person name="Bills G."/>
            <person name="Bluhm B."/>
            <person name="Cannon C."/>
            <person name="Castanera R."/>
            <person name="Culley D."/>
            <person name="Daum C."/>
            <person name="Ezra D."/>
            <person name="Gonzalez J."/>
            <person name="Henrissat B."/>
            <person name="Kuo A."/>
            <person name="Liang C."/>
            <person name="Lipzen A."/>
            <person name="Lutzoni F."/>
            <person name="Magnuson J."/>
            <person name="Mondo S."/>
            <person name="Nolan M."/>
            <person name="Ohm R."/>
            <person name="Pangilinan J."/>
            <person name="Park H.-J."/>
            <person name="Ramirez L."/>
            <person name="Alfaro M."/>
            <person name="Sun H."/>
            <person name="Tritt A."/>
            <person name="Yoshinaga Y."/>
            <person name="Zwiers L.-H."/>
            <person name="Turgeon B."/>
            <person name="Goodwin S."/>
            <person name="Spatafora J."/>
            <person name="Crous P."/>
            <person name="Grigoriev I."/>
        </authorList>
    </citation>
    <scope>NUCLEOTIDE SEQUENCE</scope>
    <source>
        <strain evidence="10">CBS 115976</strain>
    </source>
</reference>
<evidence type="ECO:0000256" key="3">
    <source>
        <dbReference type="ARBA" id="ARBA00022786"/>
    </source>
</evidence>
<dbReference type="GO" id="GO:0061136">
    <property type="term" value="P:regulation of proteasomal protein catabolic process"/>
    <property type="evidence" value="ECO:0007669"/>
    <property type="project" value="TreeGrafter"/>
</dbReference>
<dbReference type="PANTHER" id="PTHR43982:SF1">
    <property type="entry name" value="UBIQUITIN CARBOXYL-TERMINAL HYDROLASE 14"/>
    <property type="match status" value="1"/>
</dbReference>
<dbReference type="Proteomes" id="UP000799302">
    <property type="component" value="Unassembled WGS sequence"/>
</dbReference>
<evidence type="ECO:0000256" key="7">
    <source>
        <dbReference type="SAM" id="MobiDB-lite"/>
    </source>
</evidence>
<evidence type="ECO:0000259" key="9">
    <source>
        <dbReference type="PROSITE" id="PS50235"/>
    </source>
</evidence>
<dbReference type="PROSITE" id="PS50235">
    <property type="entry name" value="USP_3"/>
    <property type="match status" value="1"/>
</dbReference>
<dbReference type="SMART" id="SM00213">
    <property type="entry name" value="UBQ"/>
    <property type="match status" value="1"/>
</dbReference>
<dbReference type="InterPro" id="IPR029071">
    <property type="entry name" value="Ubiquitin-like_domsf"/>
</dbReference>
<comment type="catalytic activity">
    <reaction evidence="1 6">
        <text>Thiol-dependent hydrolysis of ester, thioester, amide, peptide and isopeptide bonds formed by the C-terminal Gly of ubiquitin (a 76-residue protein attached to proteins as an intracellular targeting signal).</text>
        <dbReference type="EC" id="3.4.19.12"/>
    </reaction>
</comment>
<dbReference type="InterPro" id="IPR018200">
    <property type="entry name" value="USP_CS"/>
</dbReference>
<feature type="domain" description="USP" evidence="9">
    <location>
        <begin position="109"/>
        <end position="559"/>
    </location>
</feature>
<keyword evidence="2 6" id="KW-0645">Protease</keyword>
<dbReference type="EMBL" id="MU004239">
    <property type="protein sequence ID" value="KAF2666395.1"/>
    <property type="molecule type" value="Genomic_DNA"/>
</dbReference>
<sequence length="578" mass="64244">MTTIPVVVKHQGKKYDVELDPSSNGETFKFQLYSLTGVEPERQKILVKGGQLKDDTPLSSLGAKKGHVFMMMGSPSGSGTVIEKPKEKIRFLEDMTEAEAAQSEGAIPPGLQNLGNTCYMNATIQTLKSIPELQSELGKSSQSSSQSDASSAFASLLGSSGMSSDLVGSLRDLFNQMSKTQYPVTPVVFLNSLRATYPQFAQRARDGNGYAQQDAEEAWSQVISQIRQKVKTKEVGTDGKEQEIPFVDQYMSGTFESIMECDEKAAKEGGEEPVKSTDTFLKLNCHINGEVSHLRDGLANGLVEKIEKRSSVLDRDAIYTKTSKITRLPKYLTVHYMRFDWRRTSNKKAKIMKKVVFPQELDVVEFCGETLSKKLTPIRDKFREVRGMQEDHERARKRQKRNREDESKSLPAEAAAPKGKDKDKKEEKKPDVDVDMEGVVFKTDAEVEAERHASVLAAKQELRAMLNPEDAADPTTNHTGLYELRGIITHQGMTADSGHYTAFVKKSPVKDPRTGEEVEDGKWWWFNDDKVSEYESDRIEQLSGGGQSHSALVLLYRAVAMPIVEETKDATTAGASSS</sequence>
<dbReference type="InterPro" id="IPR038765">
    <property type="entry name" value="Papain-like_cys_pep_sf"/>
</dbReference>
<feature type="compositionally biased region" description="Basic and acidic residues" evidence="7">
    <location>
        <begin position="418"/>
        <end position="431"/>
    </location>
</feature>
<gene>
    <name evidence="10" type="ORF">BT63DRAFT_405097</name>
</gene>
<proteinExistence type="inferred from homology"/>
<dbReference type="PANTHER" id="PTHR43982">
    <property type="entry name" value="UBIQUITIN CARBOXYL-TERMINAL HYDROLASE"/>
    <property type="match status" value="1"/>
</dbReference>
<dbReference type="SUPFAM" id="SSF54001">
    <property type="entry name" value="Cysteine proteinases"/>
    <property type="match status" value="1"/>
</dbReference>
<dbReference type="PROSITE" id="PS00972">
    <property type="entry name" value="USP_1"/>
    <property type="match status" value="1"/>
</dbReference>
<evidence type="ECO:0000256" key="5">
    <source>
        <dbReference type="ARBA" id="ARBA00022807"/>
    </source>
</evidence>
<dbReference type="GO" id="GO:0004843">
    <property type="term" value="F:cysteine-type deubiquitinase activity"/>
    <property type="evidence" value="ECO:0007669"/>
    <property type="project" value="UniProtKB-UniRule"/>
</dbReference>
<dbReference type="SUPFAM" id="SSF54236">
    <property type="entry name" value="Ubiquitin-like"/>
    <property type="match status" value="1"/>
</dbReference>
<feature type="domain" description="Ubiquitin-like" evidence="8">
    <location>
        <begin position="4"/>
        <end position="78"/>
    </location>
</feature>
<keyword evidence="5 6" id="KW-0788">Thiol protease</keyword>
<evidence type="ECO:0000313" key="11">
    <source>
        <dbReference type="Proteomes" id="UP000799302"/>
    </source>
</evidence>
<feature type="region of interest" description="Disordered" evidence="7">
    <location>
        <begin position="383"/>
        <end position="431"/>
    </location>
</feature>
<organism evidence="10 11">
    <name type="scientific">Microthyrium microscopicum</name>
    <dbReference type="NCBI Taxonomy" id="703497"/>
    <lineage>
        <taxon>Eukaryota</taxon>
        <taxon>Fungi</taxon>
        <taxon>Dikarya</taxon>
        <taxon>Ascomycota</taxon>
        <taxon>Pezizomycotina</taxon>
        <taxon>Dothideomycetes</taxon>
        <taxon>Dothideomycetes incertae sedis</taxon>
        <taxon>Microthyriales</taxon>
        <taxon>Microthyriaceae</taxon>
        <taxon>Microthyrium</taxon>
    </lineage>
</organism>
<dbReference type="InterPro" id="IPR044635">
    <property type="entry name" value="UBP14-like"/>
</dbReference>
<evidence type="ECO:0000259" key="8">
    <source>
        <dbReference type="PROSITE" id="PS50053"/>
    </source>
</evidence>
<evidence type="ECO:0000256" key="4">
    <source>
        <dbReference type="ARBA" id="ARBA00022801"/>
    </source>
</evidence>
<name>A0A6A6U280_9PEZI</name>
<dbReference type="Gene3D" id="3.10.20.90">
    <property type="entry name" value="Phosphatidylinositol 3-kinase Catalytic Subunit, Chain A, domain 1"/>
    <property type="match status" value="1"/>
</dbReference>
<dbReference type="GO" id="GO:0043161">
    <property type="term" value="P:proteasome-mediated ubiquitin-dependent protein catabolic process"/>
    <property type="evidence" value="ECO:0007669"/>
    <property type="project" value="InterPro"/>
</dbReference>
<dbReference type="CDD" id="cd16104">
    <property type="entry name" value="Ubl_USP14_like"/>
    <property type="match status" value="1"/>
</dbReference>
<dbReference type="InterPro" id="IPR028889">
    <property type="entry name" value="USP"/>
</dbReference>
<dbReference type="OrthoDB" id="333239at2759"/>
<dbReference type="GO" id="GO:0016579">
    <property type="term" value="P:protein deubiquitination"/>
    <property type="evidence" value="ECO:0007669"/>
    <property type="project" value="InterPro"/>
</dbReference>
<keyword evidence="11" id="KW-1185">Reference proteome</keyword>
<evidence type="ECO:0000313" key="10">
    <source>
        <dbReference type="EMBL" id="KAF2666395.1"/>
    </source>
</evidence>